<evidence type="ECO:0000256" key="1">
    <source>
        <dbReference type="ARBA" id="ARBA00022448"/>
    </source>
</evidence>
<feature type="compositionally biased region" description="Basic and acidic residues" evidence="4">
    <location>
        <begin position="252"/>
        <end position="263"/>
    </location>
</feature>
<name>A0ABS9WDU9_9ACTN</name>
<dbReference type="SMART" id="SM00382">
    <property type="entry name" value="AAA"/>
    <property type="match status" value="1"/>
</dbReference>
<comment type="caution">
    <text evidence="6">The sequence shown here is derived from an EMBL/GenBank/DDBJ whole genome shotgun (WGS) entry which is preliminary data.</text>
</comment>
<dbReference type="InterPro" id="IPR003593">
    <property type="entry name" value="AAA+_ATPase"/>
</dbReference>
<dbReference type="InterPro" id="IPR027417">
    <property type="entry name" value="P-loop_NTPase"/>
</dbReference>
<keyword evidence="7" id="KW-1185">Reference proteome</keyword>
<accession>A0ABS9WDU9</accession>
<evidence type="ECO:0000259" key="5">
    <source>
        <dbReference type="PROSITE" id="PS50893"/>
    </source>
</evidence>
<dbReference type="Pfam" id="PF00005">
    <property type="entry name" value="ABC_tran"/>
    <property type="match status" value="1"/>
</dbReference>
<keyword evidence="2" id="KW-0547">Nucleotide-binding</keyword>
<feature type="region of interest" description="Disordered" evidence="4">
    <location>
        <begin position="252"/>
        <end position="289"/>
    </location>
</feature>
<dbReference type="InterPro" id="IPR003439">
    <property type="entry name" value="ABC_transporter-like_ATP-bd"/>
</dbReference>
<dbReference type="EMBL" id="JAJMLW010000001">
    <property type="protein sequence ID" value="MCI2240984.1"/>
    <property type="molecule type" value="Genomic_DNA"/>
</dbReference>
<keyword evidence="1" id="KW-0813">Transport</keyword>
<dbReference type="GO" id="GO:0005524">
    <property type="term" value="F:ATP binding"/>
    <property type="evidence" value="ECO:0007669"/>
    <property type="project" value="UniProtKB-KW"/>
</dbReference>
<evidence type="ECO:0000313" key="6">
    <source>
        <dbReference type="EMBL" id="MCI2240984.1"/>
    </source>
</evidence>
<reference evidence="6" key="1">
    <citation type="submission" date="2021-11" db="EMBL/GenBank/DDBJ databases">
        <title>A Novel Adlercreutzia Species, isolated from a Allomyrina dichotoma larva feces.</title>
        <authorList>
            <person name="Suh M.K."/>
        </authorList>
    </citation>
    <scope>NUCLEOTIDE SEQUENCE</scope>
    <source>
        <strain evidence="6">JBNU-10</strain>
    </source>
</reference>
<dbReference type="Proteomes" id="UP001430755">
    <property type="component" value="Unassembled WGS sequence"/>
</dbReference>
<dbReference type="CDD" id="cd03230">
    <property type="entry name" value="ABC_DR_subfamily_A"/>
    <property type="match status" value="1"/>
</dbReference>
<dbReference type="InterPro" id="IPR051782">
    <property type="entry name" value="ABC_Transporter_VariousFunc"/>
</dbReference>
<dbReference type="RefSeq" id="WP_242162717.1">
    <property type="nucleotide sequence ID" value="NZ_JAJMLW010000001.1"/>
</dbReference>
<organism evidence="6 7">
    <name type="scientific">Adlercreutzia faecimuris</name>
    <dbReference type="NCBI Taxonomy" id="2897341"/>
    <lineage>
        <taxon>Bacteria</taxon>
        <taxon>Bacillati</taxon>
        <taxon>Actinomycetota</taxon>
        <taxon>Coriobacteriia</taxon>
        <taxon>Eggerthellales</taxon>
        <taxon>Eggerthellaceae</taxon>
        <taxon>Adlercreutzia</taxon>
    </lineage>
</organism>
<sequence length="289" mass="30994">MEAARPAPSAQPAPARTPMLEVRGFSKSYGGRPAVRDVSLAVMPRRIFGFVGPNGAGKTTLIRAIVGAQDFDAGDIRIAGMSVRRRPVECKQLTAYVPDNPDVYGFLTGAQYLSYLADLFEVPADLRAERIRRYGDLLGMTGRLGELTSGYSHGMRQKLVLMGALVHEPKLLVLDEPFVGLDPQASYNLKQIMADLTARGSAIFFSSHVLEVVEKLCDEVAIIRDGAIVRSGPTAEVCGDAGLEEVFLDLAREGEGGKGREEKEGEGEGAAEGKAPAARGARRRGGRHA</sequence>
<dbReference type="Gene3D" id="3.40.50.300">
    <property type="entry name" value="P-loop containing nucleotide triphosphate hydrolases"/>
    <property type="match status" value="1"/>
</dbReference>
<keyword evidence="3 6" id="KW-0067">ATP-binding</keyword>
<evidence type="ECO:0000256" key="4">
    <source>
        <dbReference type="SAM" id="MobiDB-lite"/>
    </source>
</evidence>
<dbReference type="PANTHER" id="PTHR42939">
    <property type="entry name" value="ABC TRANSPORTER ATP-BINDING PROTEIN ALBC-RELATED"/>
    <property type="match status" value="1"/>
</dbReference>
<dbReference type="SUPFAM" id="SSF52540">
    <property type="entry name" value="P-loop containing nucleoside triphosphate hydrolases"/>
    <property type="match status" value="1"/>
</dbReference>
<gene>
    <name evidence="6" type="ORF">LPT13_01270</name>
</gene>
<feature type="compositionally biased region" description="Basic residues" evidence="4">
    <location>
        <begin position="280"/>
        <end position="289"/>
    </location>
</feature>
<proteinExistence type="predicted"/>
<dbReference type="PANTHER" id="PTHR42939:SF1">
    <property type="entry name" value="ABC TRANSPORTER ATP-BINDING PROTEIN ALBC-RELATED"/>
    <property type="match status" value="1"/>
</dbReference>
<feature type="domain" description="ABC transporter" evidence="5">
    <location>
        <begin position="20"/>
        <end position="250"/>
    </location>
</feature>
<protein>
    <submittedName>
        <fullName evidence="6">ABC transporter ATP-binding protein</fullName>
    </submittedName>
</protein>
<evidence type="ECO:0000256" key="2">
    <source>
        <dbReference type="ARBA" id="ARBA00022741"/>
    </source>
</evidence>
<dbReference type="PROSITE" id="PS50893">
    <property type="entry name" value="ABC_TRANSPORTER_2"/>
    <property type="match status" value="1"/>
</dbReference>
<evidence type="ECO:0000256" key="3">
    <source>
        <dbReference type="ARBA" id="ARBA00022840"/>
    </source>
</evidence>
<evidence type="ECO:0000313" key="7">
    <source>
        <dbReference type="Proteomes" id="UP001430755"/>
    </source>
</evidence>